<dbReference type="Gene3D" id="1.10.10.60">
    <property type="entry name" value="Homeodomain-like"/>
    <property type="match status" value="1"/>
</dbReference>
<dbReference type="SUPFAM" id="SSF46689">
    <property type="entry name" value="Homeodomain-like"/>
    <property type="match status" value="1"/>
</dbReference>
<feature type="compositionally biased region" description="Basic and acidic residues" evidence="2">
    <location>
        <begin position="326"/>
        <end position="337"/>
    </location>
</feature>
<dbReference type="EMBL" id="BSXT01001807">
    <property type="protein sequence ID" value="GMF45347.1"/>
    <property type="molecule type" value="Genomic_DNA"/>
</dbReference>
<dbReference type="OrthoDB" id="4327074at2759"/>
<dbReference type="PROSITE" id="PS51253">
    <property type="entry name" value="HTH_CENPB"/>
    <property type="match status" value="2"/>
</dbReference>
<gene>
    <name evidence="4" type="ORF">Pfra01_001619100</name>
</gene>
<keyword evidence="1" id="KW-0238">DNA-binding</keyword>
<feature type="domain" description="HTH CENPB-type" evidence="3">
    <location>
        <begin position="14"/>
        <end position="87"/>
    </location>
</feature>
<feature type="region of interest" description="Disordered" evidence="2">
    <location>
        <begin position="1"/>
        <end position="21"/>
    </location>
</feature>
<evidence type="ECO:0000313" key="5">
    <source>
        <dbReference type="Proteomes" id="UP001165121"/>
    </source>
</evidence>
<dbReference type="InterPro" id="IPR006600">
    <property type="entry name" value="HTH_CenpB_DNA-bd_dom"/>
</dbReference>
<protein>
    <submittedName>
        <fullName evidence="4">Unnamed protein product</fullName>
    </submittedName>
</protein>
<accession>A0A9W6XU60</accession>
<feature type="region of interest" description="Disordered" evidence="2">
    <location>
        <begin position="270"/>
        <end position="406"/>
    </location>
</feature>
<evidence type="ECO:0000259" key="3">
    <source>
        <dbReference type="PROSITE" id="PS51253"/>
    </source>
</evidence>
<dbReference type="SMART" id="SM00674">
    <property type="entry name" value="CENPB"/>
    <property type="match status" value="2"/>
</dbReference>
<dbReference type="InterPro" id="IPR009057">
    <property type="entry name" value="Homeodomain-like_sf"/>
</dbReference>
<evidence type="ECO:0000313" key="4">
    <source>
        <dbReference type="EMBL" id="GMF45347.1"/>
    </source>
</evidence>
<dbReference type="Proteomes" id="UP001165121">
    <property type="component" value="Unassembled WGS sequence"/>
</dbReference>
<name>A0A9W6XU60_9STRA</name>
<proteinExistence type="predicted"/>
<dbReference type="GO" id="GO:0003677">
    <property type="term" value="F:DNA binding"/>
    <property type="evidence" value="ECO:0007669"/>
    <property type="project" value="UniProtKB-KW"/>
</dbReference>
<feature type="compositionally biased region" description="Polar residues" evidence="2">
    <location>
        <begin position="354"/>
        <end position="380"/>
    </location>
</feature>
<evidence type="ECO:0000256" key="2">
    <source>
        <dbReference type="SAM" id="MobiDB-lite"/>
    </source>
</evidence>
<comment type="caution">
    <text evidence="4">The sequence shown here is derived from an EMBL/GenBank/DDBJ whole genome shotgun (WGS) entry which is preliminary data.</text>
</comment>
<sequence>MPRKSAATGESAPRRHGPKPLLPAALEAQLVQWVLAQQGAGRRVSRDDVIGRAQELARAGGEARAGQPVGIGWCNRFVARHPALSLRPGASAIIAQRQSSDATEANVNFTEGGGTLPSAAVDDAPKAADAKAPESSESESKSERAEDAAAPIKTRKYNRKHMEAAVDMLLAGSPMSDVAQRFPLLHQRTIRRRVLRVQRGEVDRRRGPRPLLEGGPEQDLVAWILDLQSRGTRVTKKDILARANEQYRALTGETAEDRLKEGWLRRFKERHPVLSGRAPTEGNRKRQHESNSESEAESELSASADRGVSSARSAGKQQELAPVSAVEEKQGSLKRLEASAMEGPISAPKRRRTASSPSIRSSTAQHTAKLSDSVHESSSLPGRHQAASGGNPHASEQSNNRLEELQRQQLAMLQQLCASNDVLSRIAGPKRAVKDASTE</sequence>
<keyword evidence="5" id="KW-1185">Reference proteome</keyword>
<feature type="domain" description="HTH CENPB-type" evidence="3">
    <location>
        <begin position="204"/>
        <end position="277"/>
    </location>
</feature>
<dbReference type="AlphaFoldDB" id="A0A9W6XU60"/>
<feature type="compositionally biased region" description="Basic and acidic residues" evidence="2">
    <location>
        <begin position="123"/>
        <end position="147"/>
    </location>
</feature>
<evidence type="ECO:0000256" key="1">
    <source>
        <dbReference type="ARBA" id="ARBA00023125"/>
    </source>
</evidence>
<organism evidence="4 5">
    <name type="scientific">Phytophthora fragariaefolia</name>
    <dbReference type="NCBI Taxonomy" id="1490495"/>
    <lineage>
        <taxon>Eukaryota</taxon>
        <taxon>Sar</taxon>
        <taxon>Stramenopiles</taxon>
        <taxon>Oomycota</taxon>
        <taxon>Peronosporomycetes</taxon>
        <taxon>Peronosporales</taxon>
        <taxon>Peronosporaceae</taxon>
        <taxon>Phytophthora</taxon>
    </lineage>
</organism>
<dbReference type="Pfam" id="PF03221">
    <property type="entry name" value="HTH_Tnp_Tc5"/>
    <property type="match status" value="2"/>
</dbReference>
<feature type="compositionally biased region" description="Basic and acidic residues" evidence="2">
    <location>
        <begin position="282"/>
        <end position="291"/>
    </location>
</feature>
<feature type="region of interest" description="Disordered" evidence="2">
    <location>
        <begin position="107"/>
        <end position="156"/>
    </location>
</feature>
<reference evidence="4" key="1">
    <citation type="submission" date="2023-04" db="EMBL/GenBank/DDBJ databases">
        <title>Phytophthora fragariaefolia NBRC 109709.</title>
        <authorList>
            <person name="Ichikawa N."/>
            <person name="Sato H."/>
            <person name="Tonouchi N."/>
        </authorList>
    </citation>
    <scope>NUCLEOTIDE SEQUENCE</scope>
    <source>
        <strain evidence="4">NBRC 109709</strain>
    </source>
</reference>